<sequence>MKKSNLQKALEVIAREFKGEIDAKNEKYVILNLGNVFKALNLKSKSGAKKYNDTSVVIPMKREFKKCLNVIVNGNNFANHVQFESGIVVPAWVGEESKMFHKPYQPARTMVLMMKW</sequence>
<name>A0A1G2D5V0_9BACT</name>
<organism evidence="1 2">
    <name type="scientific">Candidatus Lloydbacteria bacterium RIFCSPHIGHO2_02_FULL_50_13</name>
    <dbReference type="NCBI Taxonomy" id="1798661"/>
    <lineage>
        <taxon>Bacteria</taxon>
        <taxon>Candidatus Lloydiibacteriota</taxon>
    </lineage>
</organism>
<reference evidence="1 2" key="1">
    <citation type="journal article" date="2016" name="Nat. Commun.">
        <title>Thousands of microbial genomes shed light on interconnected biogeochemical processes in an aquifer system.</title>
        <authorList>
            <person name="Anantharaman K."/>
            <person name="Brown C.T."/>
            <person name="Hug L.A."/>
            <person name="Sharon I."/>
            <person name="Castelle C.J."/>
            <person name="Probst A.J."/>
            <person name="Thomas B.C."/>
            <person name="Singh A."/>
            <person name="Wilkins M.J."/>
            <person name="Karaoz U."/>
            <person name="Brodie E.L."/>
            <person name="Williams K.H."/>
            <person name="Hubbard S.S."/>
            <person name="Banfield J.F."/>
        </authorList>
    </citation>
    <scope>NUCLEOTIDE SEQUENCE [LARGE SCALE GENOMIC DNA]</scope>
</reference>
<accession>A0A1G2D5V0</accession>
<dbReference type="Proteomes" id="UP000177996">
    <property type="component" value="Unassembled WGS sequence"/>
</dbReference>
<evidence type="ECO:0000313" key="2">
    <source>
        <dbReference type="Proteomes" id="UP000177996"/>
    </source>
</evidence>
<comment type="caution">
    <text evidence="1">The sequence shown here is derived from an EMBL/GenBank/DDBJ whole genome shotgun (WGS) entry which is preliminary data.</text>
</comment>
<protein>
    <submittedName>
        <fullName evidence="1">Uncharacterized protein</fullName>
    </submittedName>
</protein>
<proteinExistence type="predicted"/>
<dbReference type="EMBL" id="MHLL01000038">
    <property type="protein sequence ID" value="OGZ08301.1"/>
    <property type="molecule type" value="Genomic_DNA"/>
</dbReference>
<gene>
    <name evidence="1" type="ORF">A3D65_01040</name>
</gene>
<evidence type="ECO:0000313" key="1">
    <source>
        <dbReference type="EMBL" id="OGZ08301.1"/>
    </source>
</evidence>
<dbReference type="AlphaFoldDB" id="A0A1G2D5V0"/>